<evidence type="ECO:0000256" key="2">
    <source>
        <dbReference type="SAM" id="MobiDB-lite"/>
    </source>
</evidence>
<sequence length="172" mass="19820">MEGFSEEFKKVMEEFKKEKEEEVIVPESEIPMAEEVIVISEEEKEEEEENSMDDYMSKYVADHELEEIVTLPNEDVLENIMLVENLFNEWSDEDLETPKNNNTQDNLTMPAVGKGVKKGKGKATKRKRSEEMEEIDEDDIPSTSTTVSTVSRIKVEDSDDDDLDELIVSLYI</sequence>
<name>A0A8B6GAU8_MYTGA</name>
<gene>
    <name evidence="3" type="ORF">MGAL_10B034849</name>
</gene>
<dbReference type="EMBL" id="UYJE01008130">
    <property type="protein sequence ID" value="VDI61343.1"/>
    <property type="molecule type" value="Genomic_DNA"/>
</dbReference>
<dbReference type="Proteomes" id="UP000596742">
    <property type="component" value="Unassembled WGS sequence"/>
</dbReference>
<evidence type="ECO:0000313" key="4">
    <source>
        <dbReference type="Proteomes" id="UP000596742"/>
    </source>
</evidence>
<evidence type="ECO:0000313" key="3">
    <source>
        <dbReference type="EMBL" id="VDI61343.1"/>
    </source>
</evidence>
<comment type="caution">
    <text evidence="3">The sequence shown here is derived from an EMBL/GenBank/DDBJ whole genome shotgun (WGS) entry which is preliminary data.</text>
</comment>
<feature type="compositionally biased region" description="Polar residues" evidence="2">
    <location>
        <begin position="98"/>
        <end position="107"/>
    </location>
</feature>
<dbReference type="AlphaFoldDB" id="A0A8B6GAU8"/>
<proteinExistence type="predicted"/>
<feature type="coiled-coil region" evidence="1">
    <location>
        <begin position="1"/>
        <end position="50"/>
    </location>
</feature>
<keyword evidence="4" id="KW-1185">Reference proteome</keyword>
<keyword evidence="1" id="KW-0175">Coiled coil</keyword>
<organism evidence="3 4">
    <name type="scientific">Mytilus galloprovincialis</name>
    <name type="common">Mediterranean mussel</name>
    <dbReference type="NCBI Taxonomy" id="29158"/>
    <lineage>
        <taxon>Eukaryota</taxon>
        <taxon>Metazoa</taxon>
        <taxon>Spiralia</taxon>
        <taxon>Lophotrochozoa</taxon>
        <taxon>Mollusca</taxon>
        <taxon>Bivalvia</taxon>
        <taxon>Autobranchia</taxon>
        <taxon>Pteriomorphia</taxon>
        <taxon>Mytilida</taxon>
        <taxon>Mytiloidea</taxon>
        <taxon>Mytilidae</taxon>
        <taxon>Mytilinae</taxon>
        <taxon>Mytilus</taxon>
    </lineage>
</organism>
<accession>A0A8B6GAU8</accession>
<feature type="compositionally biased region" description="Acidic residues" evidence="2">
    <location>
        <begin position="131"/>
        <end position="140"/>
    </location>
</feature>
<reference evidence="3" key="1">
    <citation type="submission" date="2018-11" db="EMBL/GenBank/DDBJ databases">
        <authorList>
            <person name="Alioto T."/>
            <person name="Alioto T."/>
        </authorList>
    </citation>
    <scope>NUCLEOTIDE SEQUENCE</scope>
</reference>
<protein>
    <submittedName>
        <fullName evidence="3">Uncharacterized protein</fullName>
    </submittedName>
</protein>
<feature type="region of interest" description="Disordered" evidence="2">
    <location>
        <begin position="93"/>
        <end position="148"/>
    </location>
</feature>
<dbReference type="OrthoDB" id="6155064at2759"/>
<evidence type="ECO:0000256" key="1">
    <source>
        <dbReference type="SAM" id="Coils"/>
    </source>
</evidence>
<feature type="compositionally biased region" description="Basic residues" evidence="2">
    <location>
        <begin position="115"/>
        <end position="127"/>
    </location>
</feature>